<keyword evidence="4" id="KW-1185">Reference proteome</keyword>
<feature type="compositionally biased region" description="Basic residues" evidence="1">
    <location>
        <begin position="151"/>
        <end position="184"/>
    </location>
</feature>
<feature type="region of interest" description="Disordered" evidence="1">
    <location>
        <begin position="339"/>
        <end position="443"/>
    </location>
</feature>
<evidence type="ECO:0000313" key="3">
    <source>
        <dbReference type="EMBL" id="EYB89598.1"/>
    </source>
</evidence>
<evidence type="ECO:0000256" key="2">
    <source>
        <dbReference type="SAM" id="Phobius"/>
    </source>
</evidence>
<protein>
    <submittedName>
        <fullName evidence="3">Uncharacterized protein</fullName>
    </submittedName>
</protein>
<sequence length="443" mass="49916">MKITYHINRLPHALYHEVVVRSFFRSASAWSFTFCCLVMIAFKGSNATSLHLFLEQAKEKDFPLHYTTMDCALRGYGAFIVWLHFVMYLIFRNHRGGSIRKTIFQVSSLAKGSILFSTYIERTTTRLHTRKMRRKRTEVATPKQAETPAKTAKRKSISSRKSKASSKKKRGSKKMNKSKKSKNRSHAEGSPENSYRVDKTQKFGNGTAGLHVVAHSRENAEEERPELMKKFLAENDVSSPEKQISIKDLPLWILLTDRAKNDDAGNETRLLMVDWLLRRGGMDLMPPFGAPKLPRTIPSRDVQATQMLPAFNIPHLGRAPKGEQTERLANMEQFLEKIGSGEKASAEKVSAERGSAEKGSNERLSAEVVDKEDETQTVTEKEKKSMGEVLKMVEPMLHSVEKTNPKEEAPQPGTERNDQLSNVPATSGSSAKGIRSVSLVRHF</sequence>
<dbReference type="OrthoDB" id="5867269at2759"/>
<accession>A0A016SFX9</accession>
<organism evidence="3 4">
    <name type="scientific">Ancylostoma ceylanicum</name>
    <dbReference type="NCBI Taxonomy" id="53326"/>
    <lineage>
        <taxon>Eukaryota</taxon>
        <taxon>Metazoa</taxon>
        <taxon>Ecdysozoa</taxon>
        <taxon>Nematoda</taxon>
        <taxon>Chromadorea</taxon>
        <taxon>Rhabditida</taxon>
        <taxon>Rhabditina</taxon>
        <taxon>Rhabditomorpha</taxon>
        <taxon>Strongyloidea</taxon>
        <taxon>Ancylostomatidae</taxon>
        <taxon>Ancylostomatinae</taxon>
        <taxon>Ancylostoma</taxon>
    </lineage>
</organism>
<feature type="compositionally biased region" description="Basic and acidic residues" evidence="1">
    <location>
        <begin position="344"/>
        <end position="369"/>
    </location>
</feature>
<evidence type="ECO:0000256" key="1">
    <source>
        <dbReference type="SAM" id="MobiDB-lite"/>
    </source>
</evidence>
<evidence type="ECO:0000313" key="4">
    <source>
        <dbReference type="Proteomes" id="UP000024635"/>
    </source>
</evidence>
<proteinExistence type="predicted"/>
<feature type="compositionally biased region" description="Basic and acidic residues" evidence="1">
    <location>
        <begin position="185"/>
        <end position="201"/>
    </location>
</feature>
<feature type="compositionally biased region" description="Basic and acidic residues" evidence="1">
    <location>
        <begin position="399"/>
        <end position="409"/>
    </location>
</feature>
<keyword evidence="2" id="KW-1133">Transmembrane helix</keyword>
<reference evidence="4" key="1">
    <citation type="journal article" date="2015" name="Nat. Genet.">
        <title>The genome and transcriptome of the zoonotic hookworm Ancylostoma ceylanicum identify infection-specific gene families.</title>
        <authorList>
            <person name="Schwarz E.M."/>
            <person name="Hu Y."/>
            <person name="Antoshechkin I."/>
            <person name="Miller M.M."/>
            <person name="Sternberg P.W."/>
            <person name="Aroian R.V."/>
        </authorList>
    </citation>
    <scope>NUCLEOTIDE SEQUENCE</scope>
    <source>
        <strain evidence="4">HY135</strain>
    </source>
</reference>
<feature type="transmembrane region" description="Helical" evidence="2">
    <location>
        <begin position="73"/>
        <end position="91"/>
    </location>
</feature>
<feature type="transmembrane region" description="Helical" evidence="2">
    <location>
        <begin position="29"/>
        <end position="53"/>
    </location>
</feature>
<gene>
    <name evidence="3" type="primary">Acey_s0230.g2980</name>
    <name evidence="3" type="ORF">Y032_0230g2980</name>
</gene>
<name>A0A016SFX9_9BILA</name>
<feature type="compositionally biased region" description="Basic residues" evidence="1">
    <location>
        <begin position="126"/>
        <end position="136"/>
    </location>
</feature>
<keyword evidence="2" id="KW-0472">Membrane</keyword>
<feature type="region of interest" description="Disordered" evidence="1">
    <location>
        <begin position="126"/>
        <end position="204"/>
    </location>
</feature>
<dbReference type="Proteomes" id="UP000024635">
    <property type="component" value="Unassembled WGS sequence"/>
</dbReference>
<comment type="caution">
    <text evidence="3">The sequence shown here is derived from an EMBL/GenBank/DDBJ whole genome shotgun (WGS) entry which is preliminary data.</text>
</comment>
<dbReference type="EMBL" id="JARK01001566">
    <property type="protein sequence ID" value="EYB89598.1"/>
    <property type="molecule type" value="Genomic_DNA"/>
</dbReference>
<keyword evidence="2" id="KW-0812">Transmembrane</keyword>
<feature type="compositionally biased region" description="Polar residues" evidence="1">
    <location>
        <begin position="419"/>
        <end position="430"/>
    </location>
</feature>
<dbReference type="AlphaFoldDB" id="A0A016SFX9"/>